<evidence type="ECO:0000313" key="3">
    <source>
        <dbReference type="Proteomes" id="UP001213799"/>
    </source>
</evidence>
<feature type="compositionally biased region" description="Acidic residues" evidence="1">
    <location>
        <begin position="112"/>
        <end position="123"/>
    </location>
</feature>
<name>A0AAD6GT74_9EURO</name>
<sequence length="215" mass="23196">MDRSLRFQPKLAAEEYTHITCYDQPARAVDNNIPRGLQPKYIQSSEADDHCYIALSQEGITTCKVVSEADLLPRVTNDHQDPSTATSELSIELTPQSSHTGTPKVSSSPEVDVTEGENQDSVEEDSLAEVASGVSEVCHSPLADELFAASPAALPLVECALLARISQMAVNICSLEGDLEALRVRRRQLSTLRVVSGSSRSTCWSAGITPPESKV</sequence>
<dbReference type="AlphaFoldDB" id="A0AAD6GT74"/>
<feature type="compositionally biased region" description="Polar residues" evidence="1">
    <location>
        <begin position="82"/>
        <end position="109"/>
    </location>
</feature>
<dbReference type="EMBL" id="JAQJAE010000006">
    <property type="protein sequence ID" value="KAJ5589228.1"/>
    <property type="molecule type" value="Genomic_DNA"/>
</dbReference>
<feature type="region of interest" description="Disordered" evidence="1">
    <location>
        <begin position="74"/>
        <end position="123"/>
    </location>
</feature>
<dbReference type="RefSeq" id="XP_056748247.1">
    <property type="nucleotide sequence ID" value="XM_056902960.1"/>
</dbReference>
<gene>
    <name evidence="2" type="ORF">N7537_011906</name>
</gene>
<dbReference type="Proteomes" id="UP001213799">
    <property type="component" value="Unassembled WGS sequence"/>
</dbReference>
<dbReference type="GeneID" id="81593202"/>
<protein>
    <submittedName>
        <fullName evidence="2">Uncharacterized protein</fullName>
    </submittedName>
</protein>
<evidence type="ECO:0000256" key="1">
    <source>
        <dbReference type="SAM" id="MobiDB-lite"/>
    </source>
</evidence>
<keyword evidence="3" id="KW-1185">Reference proteome</keyword>
<reference evidence="2" key="2">
    <citation type="submission" date="2023-01" db="EMBL/GenBank/DDBJ databases">
        <authorList>
            <person name="Petersen C."/>
        </authorList>
    </citation>
    <scope>NUCLEOTIDE SEQUENCE</scope>
    <source>
        <strain evidence="2">IBT 12815</strain>
    </source>
</reference>
<reference evidence="2" key="1">
    <citation type="journal article" date="2023" name="IMA Fungus">
        <title>Comparative genomic study of the Penicillium genus elucidates a diverse pangenome and 15 lateral gene transfer events.</title>
        <authorList>
            <person name="Petersen C."/>
            <person name="Sorensen T."/>
            <person name="Nielsen M.R."/>
            <person name="Sondergaard T.E."/>
            <person name="Sorensen J.L."/>
            <person name="Fitzpatrick D.A."/>
            <person name="Frisvad J.C."/>
            <person name="Nielsen K.L."/>
        </authorList>
    </citation>
    <scope>NUCLEOTIDE SEQUENCE</scope>
    <source>
        <strain evidence="2">IBT 12815</strain>
    </source>
</reference>
<proteinExistence type="predicted"/>
<evidence type="ECO:0000313" key="2">
    <source>
        <dbReference type="EMBL" id="KAJ5589228.1"/>
    </source>
</evidence>
<comment type="caution">
    <text evidence="2">The sequence shown here is derived from an EMBL/GenBank/DDBJ whole genome shotgun (WGS) entry which is preliminary data.</text>
</comment>
<accession>A0AAD6GT74</accession>
<organism evidence="2 3">
    <name type="scientific">Penicillium hordei</name>
    <dbReference type="NCBI Taxonomy" id="40994"/>
    <lineage>
        <taxon>Eukaryota</taxon>
        <taxon>Fungi</taxon>
        <taxon>Dikarya</taxon>
        <taxon>Ascomycota</taxon>
        <taxon>Pezizomycotina</taxon>
        <taxon>Eurotiomycetes</taxon>
        <taxon>Eurotiomycetidae</taxon>
        <taxon>Eurotiales</taxon>
        <taxon>Aspergillaceae</taxon>
        <taxon>Penicillium</taxon>
    </lineage>
</organism>